<organism evidence="2 3">
    <name type="scientific">Caenorhabditis japonica</name>
    <dbReference type="NCBI Taxonomy" id="281687"/>
    <lineage>
        <taxon>Eukaryota</taxon>
        <taxon>Metazoa</taxon>
        <taxon>Ecdysozoa</taxon>
        <taxon>Nematoda</taxon>
        <taxon>Chromadorea</taxon>
        <taxon>Rhabditida</taxon>
        <taxon>Rhabditina</taxon>
        <taxon>Rhabditomorpha</taxon>
        <taxon>Rhabditoidea</taxon>
        <taxon>Rhabditidae</taxon>
        <taxon>Peloderinae</taxon>
        <taxon>Caenorhabditis</taxon>
    </lineage>
</organism>
<accession>A0A8R1HLM8</accession>
<feature type="transmembrane region" description="Helical" evidence="1">
    <location>
        <begin position="46"/>
        <end position="72"/>
    </location>
</feature>
<dbReference type="PANTHER" id="PTHR22943">
    <property type="entry name" value="7-TRANSMEMBRANE DOMAIN RECEPTOR C.ELEGANS"/>
    <property type="match status" value="1"/>
</dbReference>
<keyword evidence="1" id="KW-0812">Transmembrane</keyword>
<evidence type="ECO:0000256" key="1">
    <source>
        <dbReference type="SAM" id="Phobius"/>
    </source>
</evidence>
<protein>
    <submittedName>
        <fullName evidence="2">Uncharacterized protein</fullName>
    </submittedName>
</protein>
<keyword evidence="1" id="KW-1133">Transmembrane helix</keyword>
<evidence type="ECO:0000313" key="2">
    <source>
        <dbReference type="EnsemblMetazoa" id="CJA05479b.1"/>
    </source>
</evidence>
<keyword evidence="1" id="KW-0472">Membrane</keyword>
<dbReference type="InterPro" id="IPR019428">
    <property type="entry name" value="7TM_GPCR_serpentine_rcpt_Str"/>
</dbReference>
<dbReference type="PANTHER" id="PTHR22943:SF242">
    <property type="entry name" value="SEVEN TM RECEPTOR"/>
    <property type="match status" value="1"/>
</dbReference>
<reference evidence="3" key="1">
    <citation type="submission" date="2010-08" db="EMBL/GenBank/DDBJ databases">
        <authorList>
            <consortium name="Caenorhabditis japonica Sequencing Consortium"/>
            <person name="Wilson R.K."/>
        </authorList>
    </citation>
    <scope>NUCLEOTIDE SEQUENCE [LARGE SCALE GENOMIC DNA]</scope>
    <source>
        <strain evidence="3">DF5081</strain>
    </source>
</reference>
<dbReference type="AlphaFoldDB" id="A0A8R1HLM8"/>
<dbReference type="GO" id="GO:0005886">
    <property type="term" value="C:plasma membrane"/>
    <property type="evidence" value="ECO:0007669"/>
    <property type="project" value="TreeGrafter"/>
</dbReference>
<reference evidence="2" key="2">
    <citation type="submission" date="2022-06" db="UniProtKB">
        <authorList>
            <consortium name="EnsemblMetazoa"/>
        </authorList>
    </citation>
    <scope>IDENTIFICATION</scope>
    <source>
        <strain evidence="2">DF5081</strain>
    </source>
</reference>
<dbReference type="GO" id="GO:0042048">
    <property type="term" value="P:olfactory behavior"/>
    <property type="evidence" value="ECO:0007669"/>
    <property type="project" value="TreeGrafter"/>
</dbReference>
<proteinExistence type="predicted"/>
<evidence type="ECO:0000313" key="3">
    <source>
        <dbReference type="Proteomes" id="UP000005237"/>
    </source>
</evidence>
<name>A0A8R1HLM8_CAEJA</name>
<sequence>MSKKTRDLHRQLFLTLVLQSIFPCVTLFMPVALLFFIPFLNCSTEFGIWANAPGAYISFYPAVDALIAIFMIKDFRNAVMCKAKARSKGKIMTSIVNTSDTYRRQSSDLV</sequence>
<dbReference type="SUPFAM" id="SSF81321">
    <property type="entry name" value="Family A G protein-coupled receptor-like"/>
    <property type="match status" value="1"/>
</dbReference>
<dbReference type="GO" id="GO:0038022">
    <property type="term" value="F:G protein-coupled olfactory receptor activity"/>
    <property type="evidence" value="ECO:0007669"/>
    <property type="project" value="TreeGrafter"/>
</dbReference>
<dbReference type="Pfam" id="PF10326">
    <property type="entry name" value="7TM_GPCR_Str"/>
    <property type="match status" value="1"/>
</dbReference>
<feature type="transmembrane region" description="Helical" evidence="1">
    <location>
        <begin position="12"/>
        <end position="40"/>
    </location>
</feature>
<dbReference type="EnsemblMetazoa" id="CJA05479b.1">
    <property type="protein sequence ID" value="CJA05479b.1"/>
    <property type="gene ID" value="WBGene00124683"/>
</dbReference>
<dbReference type="Proteomes" id="UP000005237">
    <property type="component" value="Unassembled WGS sequence"/>
</dbReference>
<keyword evidence="3" id="KW-1185">Reference proteome</keyword>